<dbReference type="STRING" id="661478.OP10G_3734"/>
<dbReference type="eggNOG" id="COG5563">
    <property type="taxonomic scope" value="Bacteria"/>
</dbReference>
<reference evidence="2 3" key="1">
    <citation type="journal article" date="2014" name="PLoS ONE">
        <title>The first complete genome sequence of the class fimbriimonadia in the phylum armatimonadetes.</title>
        <authorList>
            <person name="Hu Z.Y."/>
            <person name="Wang Y.Z."/>
            <person name="Im W.T."/>
            <person name="Wang S.Y."/>
            <person name="Zhao G.P."/>
            <person name="Zheng H.J."/>
            <person name="Quan Z.X."/>
        </authorList>
    </citation>
    <scope>NUCLEOTIDE SEQUENCE [LARGE SCALE GENOMIC DNA]</scope>
    <source>
        <strain evidence="2">Gsoil 348</strain>
    </source>
</reference>
<dbReference type="Proteomes" id="UP000027982">
    <property type="component" value="Chromosome"/>
</dbReference>
<dbReference type="OrthoDB" id="108960at2"/>
<dbReference type="AlphaFoldDB" id="A0A068NUT7"/>
<gene>
    <name evidence="2" type="ORF">OP10G_3734</name>
</gene>
<dbReference type="HOGENOM" id="CLU_551805_0_0_0"/>
<dbReference type="RefSeq" id="WP_025228976.1">
    <property type="nucleotide sequence ID" value="NZ_CP007139.1"/>
</dbReference>
<dbReference type="NCBIfam" id="TIGR02913">
    <property type="entry name" value="HAF_rpt"/>
    <property type="match status" value="1"/>
</dbReference>
<name>A0A068NUT7_FIMGI</name>
<evidence type="ECO:0000256" key="1">
    <source>
        <dbReference type="SAM" id="SignalP"/>
    </source>
</evidence>
<keyword evidence="3" id="KW-1185">Reference proteome</keyword>
<organism evidence="2 3">
    <name type="scientific">Fimbriimonas ginsengisoli Gsoil 348</name>
    <dbReference type="NCBI Taxonomy" id="661478"/>
    <lineage>
        <taxon>Bacteria</taxon>
        <taxon>Bacillati</taxon>
        <taxon>Armatimonadota</taxon>
        <taxon>Fimbriimonadia</taxon>
        <taxon>Fimbriimonadales</taxon>
        <taxon>Fimbriimonadaceae</taxon>
        <taxon>Fimbriimonas</taxon>
    </lineage>
</organism>
<dbReference type="KEGG" id="fgi:OP10G_3734"/>
<dbReference type="Gene3D" id="2.60.220.30">
    <property type="match status" value="1"/>
</dbReference>
<sequence>MKPNSLLAIFLLSLAVALIGCGGGSLNANGGNHHTSTGTGSTGTTGSSTTGSTSGFINKDKGGIVSSVDGKAVVVIPAKALLQNTTVKVAPVDFALPTPPENTQILPGTAFELSPDGLFFSIPGSLTIAYDPLNLPIGVPESSLQIYTIQNSVWQPVPGTIVNAAAHTASVQIGHFSVYAVMSTVSATTGPVYDVIDLGVLPGDSATTPSGISSDGKVAGLSTGPNGQRAFLWSNGVLFDLFKRPGDIGARATSVNSSTVAGGTSIQNSQTGFPVLFSNGKVTQVATEFGQTGGTVTAINDGGDFIVGNALVRAGVVKGLTGFTASQNSGALNEKGVIAGYAGSHAGLYRNGSITDAGLLDGYDVTVGTALSDDDKLVGTATKTADAKPVGFIWVNGVMTKIPPLTGDNILVPNGVNTSTVVVGTSSKDFLTSRGFRFAGGTVTDLNTLVPTGTPWTISQAIAINNRGQIAAVGVSGNLGHALLLNPRPGRGRR</sequence>
<evidence type="ECO:0000313" key="3">
    <source>
        <dbReference type="Proteomes" id="UP000027982"/>
    </source>
</evidence>
<keyword evidence="1" id="KW-0732">Signal</keyword>
<feature type="chain" id="PRO_5001651938" evidence="1">
    <location>
        <begin position="29"/>
        <end position="494"/>
    </location>
</feature>
<dbReference type="PROSITE" id="PS51257">
    <property type="entry name" value="PROKAR_LIPOPROTEIN"/>
    <property type="match status" value="1"/>
</dbReference>
<protein>
    <submittedName>
        <fullName evidence="2">Uncharacterized protein</fullName>
    </submittedName>
</protein>
<dbReference type="EMBL" id="CP007139">
    <property type="protein sequence ID" value="AIE87102.1"/>
    <property type="molecule type" value="Genomic_DNA"/>
</dbReference>
<feature type="signal peptide" evidence="1">
    <location>
        <begin position="1"/>
        <end position="28"/>
    </location>
</feature>
<evidence type="ECO:0000313" key="2">
    <source>
        <dbReference type="EMBL" id="AIE87102.1"/>
    </source>
</evidence>
<proteinExistence type="predicted"/>
<accession>A0A068NUT7</accession>
<dbReference type="InterPro" id="IPR014262">
    <property type="entry name" value="HAF_rpt"/>
</dbReference>